<dbReference type="EMBL" id="MU266561">
    <property type="protein sequence ID" value="KAH7920744.1"/>
    <property type="molecule type" value="Genomic_DNA"/>
</dbReference>
<sequence length="227" mass="25011">MILRVYAMYENSKKILLFLLVCFLARVIALATILALAVGPTSGISATEYLLSGTYFCSVAPNTAYANFTVIPTLFFEIILFALAARCSFKHAAELRRSPQGWKANECMKVLLRDSILFFLMNLAAGGFNVALWANQSGNGSYIYGGISNTFLGIEPFLLAPRLVLSFRAHHEQLVVDSDFATQVESMVFQAGVQMSVEDSWETTAAVRDIELRNIRAPTKLQYGSGV</sequence>
<gene>
    <name evidence="1" type="ORF">BV22DRAFT_1198699</name>
</gene>
<dbReference type="Proteomes" id="UP000790709">
    <property type="component" value="Unassembled WGS sequence"/>
</dbReference>
<evidence type="ECO:0000313" key="1">
    <source>
        <dbReference type="EMBL" id="KAH7920744.1"/>
    </source>
</evidence>
<keyword evidence="2" id="KW-1185">Reference proteome</keyword>
<name>A0ACB8B5B4_9AGAM</name>
<evidence type="ECO:0000313" key="2">
    <source>
        <dbReference type="Proteomes" id="UP000790709"/>
    </source>
</evidence>
<reference evidence="1" key="1">
    <citation type="journal article" date="2021" name="New Phytol.">
        <title>Evolutionary innovations through gain and loss of genes in the ectomycorrhizal Boletales.</title>
        <authorList>
            <person name="Wu G."/>
            <person name="Miyauchi S."/>
            <person name="Morin E."/>
            <person name="Kuo A."/>
            <person name="Drula E."/>
            <person name="Varga T."/>
            <person name="Kohler A."/>
            <person name="Feng B."/>
            <person name="Cao Y."/>
            <person name="Lipzen A."/>
            <person name="Daum C."/>
            <person name="Hundley H."/>
            <person name="Pangilinan J."/>
            <person name="Johnson J."/>
            <person name="Barry K."/>
            <person name="LaButti K."/>
            <person name="Ng V."/>
            <person name="Ahrendt S."/>
            <person name="Min B."/>
            <person name="Choi I.G."/>
            <person name="Park H."/>
            <person name="Plett J.M."/>
            <person name="Magnuson J."/>
            <person name="Spatafora J.W."/>
            <person name="Nagy L.G."/>
            <person name="Henrissat B."/>
            <person name="Grigoriev I.V."/>
            <person name="Yang Z.L."/>
            <person name="Xu J."/>
            <person name="Martin F.M."/>
        </authorList>
    </citation>
    <scope>NUCLEOTIDE SEQUENCE</scope>
    <source>
        <strain evidence="1">KUC20120723A-06</strain>
    </source>
</reference>
<accession>A0ACB8B5B4</accession>
<proteinExistence type="predicted"/>
<protein>
    <submittedName>
        <fullName evidence="1">Uncharacterized protein</fullName>
    </submittedName>
</protein>
<organism evidence="1 2">
    <name type="scientific">Leucogyrophana mollusca</name>
    <dbReference type="NCBI Taxonomy" id="85980"/>
    <lineage>
        <taxon>Eukaryota</taxon>
        <taxon>Fungi</taxon>
        <taxon>Dikarya</taxon>
        <taxon>Basidiomycota</taxon>
        <taxon>Agaricomycotina</taxon>
        <taxon>Agaricomycetes</taxon>
        <taxon>Agaricomycetidae</taxon>
        <taxon>Boletales</taxon>
        <taxon>Boletales incertae sedis</taxon>
        <taxon>Leucogyrophana</taxon>
    </lineage>
</organism>
<comment type="caution">
    <text evidence="1">The sequence shown here is derived from an EMBL/GenBank/DDBJ whole genome shotgun (WGS) entry which is preliminary data.</text>
</comment>